<gene>
    <name evidence="7" type="ORF">FCK90_06385</name>
</gene>
<dbReference type="PANTHER" id="PTHR47506">
    <property type="entry name" value="TRANSCRIPTIONAL REGULATORY PROTEIN"/>
    <property type="match status" value="1"/>
</dbReference>
<comment type="caution">
    <text evidence="7">The sequence shown here is derived from an EMBL/GenBank/DDBJ whole genome shotgun (WGS) entry which is preliminary data.</text>
</comment>
<reference evidence="7 8" key="1">
    <citation type="submission" date="2019-05" db="EMBL/GenBank/DDBJ databases">
        <title>Kocuria coralli sp. nov., a novel actinobacterium isolated from coral reef seawater.</title>
        <authorList>
            <person name="Li J."/>
        </authorList>
    </citation>
    <scope>NUCLEOTIDE SEQUENCE [LARGE SCALE GENOMIC DNA]</scope>
    <source>
        <strain evidence="7 8">SCSIO 13007</strain>
    </source>
</reference>
<accession>A0A5J5KXP4</accession>
<evidence type="ECO:0000313" key="7">
    <source>
        <dbReference type="EMBL" id="KAA9394449.1"/>
    </source>
</evidence>
<keyword evidence="8" id="KW-1185">Reference proteome</keyword>
<protein>
    <submittedName>
        <fullName evidence="7">TetR/AcrR family transcriptional regulator</fullName>
    </submittedName>
</protein>
<dbReference type="Pfam" id="PF00440">
    <property type="entry name" value="TetR_N"/>
    <property type="match status" value="1"/>
</dbReference>
<keyword evidence="1" id="KW-0805">Transcription regulation</keyword>
<keyword evidence="2 4" id="KW-0238">DNA-binding</keyword>
<evidence type="ECO:0000259" key="6">
    <source>
        <dbReference type="PROSITE" id="PS50977"/>
    </source>
</evidence>
<dbReference type="PROSITE" id="PS50977">
    <property type="entry name" value="HTH_TETR_2"/>
    <property type="match status" value="1"/>
</dbReference>
<evidence type="ECO:0000256" key="1">
    <source>
        <dbReference type="ARBA" id="ARBA00023015"/>
    </source>
</evidence>
<evidence type="ECO:0000256" key="5">
    <source>
        <dbReference type="SAM" id="MobiDB-lite"/>
    </source>
</evidence>
<feature type="region of interest" description="Disordered" evidence="5">
    <location>
        <begin position="1"/>
        <end position="20"/>
    </location>
</feature>
<proteinExistence type="predicted"/>
<evidence type="ECO:0000256" key="2">
    <source>
        <dbReference type="ARBA" id="ARBA00023125"/>
    </source>
</evidence>
<dbReference type="Gene3D" id="1.10.357.10">
    <property type="entry name" value="Tetracycline Repressor, domain 2"/>
    <property type="match status" value="1"/>
</dbReference>
<dbReference type="GO" id="GO:0003677">
    <property type="term" value="F:DNA binding"/>
    <property type="evidence" value="ECO:0007669"/>
    <property type="project" value="UniProtKB-UniRule"/>
</dbReference>
<name>A0A5J5KXP4_9MICC</name>
<evidence type="ECO:0000313" key="8">
    <source>
        <dbReference type="Proteomes" id="UP000325957"/>
    </source>
</evidence>
<keyword evidence="3" id="KW-0804">Transcription</keyword>
<feature type="domain" description="HTH tetR-type" evidence="6">
    <location>
        <begin position="23"/>
        <end position="83"/>
    </location>
</feature>
<organism evidence="7 8">
    <name type="scientific">Kocuria coralli</name>
    <dbReference type="NCBI Taxonomy" id="1461025"/>
    <lineage>
        <taxon>Bacteria</taxon>
        <taxon>Bacillati</taxon>
        <taxon>Actinomycetota</taxon>
        <taxon>Actinomycetes</taxon>
        <taxon>Micrococcales</taxon>
        <taxon>Micrococcaceae</taxon>
        <taxon>Kocuria</taxon>
    </lineage>
</organism>
<dbReference type="SUPFAM" id="SSF46689">
    <property type="entry name" value="Homeodomain-like"/>
    <property type="match status" value="1"/>
</dbReference>
<dbReference type="PANTHER" id="PTHR47506:SF1">
    <property type="entry name" value="HTH-TYPE TRANSCRIPTIONAL REGULATOR YJDC"/>
    <property type="match status" value="1"/>
</dbReference>
<dbReference type="EMBL" id="SZWF01000006">
    <property type="protein sequence ID" value="KAA9394449.1"/>
    <property type="molecule type" value="Genomic_DNA"/>
</dbReference>
<dbReference type="InterPro" id="IPR036271">
    <property type="entry name" value="Tet_transcr_reg_TetR-rel_C_sf"/>
</dbReference>
<dbReference type="Pfam" id="PF17940">
    <property type="entry name" value="TetR_C_31"/>
    <property type="match status" value="1"/>
</dbReference>
<dbReference type="SUPFAM" id="SSF48498">
    <property type="entry name" value="Tetracyclin repressor-like, C-terminal domain"/>
    <property type="match status" value="1"/>
</dbReference>
<dbReference type="AlphaFoldDB" id="A0A5J5KXP4"/>
<dbReference type="Proteomes" id="UP000325957">
    <property type="component" value="Unassembled WGS sequence"/>
</dbReference>
<sequence>MVEKGTTAMSETPDTEAVKRSRVATRRKLVEEAAPVFVHKGLEAASVADLCAAAGFTRGAFYSNFESKTELAVAVYQYRVNHLVDLLHAEVDRQLAREVPMAEVLGFVLQSLTGFTEDGAWQGFRLEMHLAADRDEQLRLAVDEQYERIVAAVAEVLATVGRHGVSYTLPKTDLARLLIAVWDGELLRLGRRMTSEGGIGARLISATWEAFTVISPEAEAGGSGTR</sequence>
<dbReference type="PRINTS" id="PR00455">
    <property type="entry name" value="HTHTETR"/>
</dbReference>
<dbReference type="OrthoDB" id="3172830at2"/>
<dbReference type="InterPro" id="IPR009057">
    <property type="entry name" value="Homeodomain-like_sf"/>
</dbReference>
<feature type="DNA-binding region" description="H-T-H motif" evidence="4">
    <location>
        <begin position="46"/>
        <end position="65"/>
    </location>
</feature>
<evidence type="ECO:0000256" key="3">
    <source>
        <dbReference type="ARBA" id="ARBA00023163"/>
    </source>
</evidence>
<dbReference type="InterPro" id="IPR041583">
    <property type="entry name" value="TetR_C_31"/>
</dbReference>
<evidence type="ECO:0000256" key="4">
    <source>
        <dbReference type="PROSITE-ProRule" id="PRU00335"/>
    </source>
</evidence>
<dbReference type="InterPro" id="IPR001647">
    <property type="entry name" value="HTH_TetR"/>
</dbReference>